<feature type="domain" description="C3H1-type" evidence="19">
    <location>
        <begin position="107"/>
        <end position="129"/>
    </location>
</feature>
<comment type="subcellular location">
    <subcellularLocation>
        <location evidence="1">Nucleus</location>
    </subcellularLocation>
</comment>
<gene>
    <name evidence="20" type="ORF">QTJ16_001605</name>
</gene>
<evidence type="ECO:0000313" key="20">
    <source>
        <dbReference type="EMBL" id="KAK2628502.1"/>
    </source>
</evidence>
<comment type="similarity">
    <text evidence="2">Belongs to the RRM CWC2 family.</text>
</comment>
<dbReference type="SMART" id="SM00360">
    <property type="entry name" value="RRM"/>
    <property type="match status" value="1"/>
</dbReference>
<evidence type="ECO:0000256" key="10">
    <source>
        <dbReference type="ARBA" id="ARBA00023187"/>
    </source>
</evidence>
<dbReference type="EMBL" id="JAUBYV010000002">
    <property type="protein sequence ID" value="KAK2628502.1"/>
    <property type="molecule type" value="Genomic_DNA"/>
</dbReference>
<evidence type="ECO:0000256" key="16">
    <source>
        <dbReference type="PROSITE-ProRule" id="PRU00723"/>
    </source>
</evidence>
<dbReference type="Pfam" id="PF00076">
    <property type="entry name" value="RRM_1"/>
    <property type="match status" value="1"/>
</dbReference>
<evidence type="ECO:0000313" key="21">
    <source>
        <dbReference type="Proteomes" id="UP001285354"/>
    </source>
</evidence>
<evidence type="ECO:0000256" key="7">
    <source>
        <dbReference type="ARBA" id="ARBA00022771"/>
    </source>
</evidence>
<keyword evidence="12" id="KW-0131">Cell cycle</keyword>
<organism evidence="20 21">
    <name type="scientific">Diplocarpon rosae</name>
    <dbReference type="NCBI Taxonomy" id="946125"/>
    <lineage>
        <taxon>Eukaryota</taxon>
        <taxon>Fungi</taxon>
        <taxon>Dikarya</taxon>
        <taxon>Ascomycota</taxon>
        <taxon>Pezizomycotina</taxon>
        <taxon>Leotiomycetes</taxon>
        <taxon>Helotiales</taxon>
        <taxon>Drepanopezizaceae</taxon>
        <taxon>Diplocarpon</taxon>
    </lineage>
</organism>
<dbReference type="GO" id="GO:0071006">
    <property type="term" value="C:U2-type catalytic step 1 spliceosome"/>
    <property type="evidence" value="ECO:0007669"/>
    <property type="project" value="TreeGrafter"/>
</dbReference>
<dbReference type="GO" id="GO:0008270">
    <property type="term" value="F:zinc ion binding"/>
    <property type="evidence" value="ECO:0007669"/>
    <property type="project" value="UniProtKB-KW"/>
</dbReference>
<feature type="domain" description="RRM" evidence="18">
    <location>
        <begin position="165"/>
        <end position="239"/>
    </location>
</feature>
<dbReference type="GO" id="GO:0071007">
    <property type="term" value="C:U2-type catalytic step 2 spliceosome"/>
    <property type="evidence" value="ECO:0007669"/>
    <property type="project" value="TreeGrafter"/>
</dbReference>
<dbReference type="Gene3D" id="3.30.70.330">
    <property type="match status" value="1"/>
</dbReference>
<dbReference type="PANTHER" id="PTHR14089:SF2">
    <property type="entry name" value="PRE-MRNA-SPLICING FACTOR CWC2"/>
    <property type="match status" value="1"/>
</dbReference>
<dbReference type="InterPro" id="IPR039171">
    <property type="entry name" value="Cwc2/Slt11"/>
</dbReference>
<evidence type="ECO:0000256" key="8">
    <source>
        <dbReference type="ARBA" id="ARBA00022833"/>
    </source>
</evidence>
<keyword evidence="8 16" id="KW-0862">Zinc</keyword>
<evidence type="ECO:0000256" key="6">
    <source>
        <dbReference type="ARBA" id="ARBA00022728"/>
    </source>
</evidence>
<dbReference type="InterPro" id="IPR000504">
    <property type="entry name" value="RRM_dom"/>
</dbReference>
<keyword evidence="10" id="KW-0508">mRNA splicing</keyword>
<dbReference type="PANTHER" id="PTHR14089">
    <property type="entry name" value="PRE-MRNA-SPLICING FACTOR RBM22"/>
    <property type="match status" value="1"/>
</dbReference>
<dbReference type="InterPro" id="IPR035979">
    <property type="entry name" value="RBD_domain_sf"/>
</dbReference>
<dbReference type="GO" id="GO:0000974">
    <property type="term" value="C:Prp19 complex"/>
    <property type="evidence" value="ECO:0007669"/>
    <property type="project" value="TreeGrafter"/>
</dbReference>
<dbReference type="GO" id="GO:0008380">
    <property type="term" value="P:RNA splicing"/>
    <property type="evidence" value="ECO:0007669"/>
    <property type="project" value="UniProtKB-KW"/>
</dbReference>
<sequence length="379" mass="42228">MASQHAEGEQSVTALTITNNEVAVVGERKIKKIIRKKKRPARPQVDPSTMKSEPPPQTGTIFNIWYNKWSGGDREDKYLSKTAAAGRCNIAKDTGYTRADKVTGSYFCLFFARGICPKGQECEYLHRLPGIHDMFNPNVDVFGRDKHSDYRDDMGGVGSFMRQNRTIYVGRIHVTDDIEEVVARHFAEWGQVERIRVLNTRGVAFITYSNESNAQFAKEAMAHQSLDHNEILNVRWASADPNPMAQKREVRRIEEQAAEAVRRALPAEFVAEIEGHDPEARKRKKIDGGFGLAGYEAPDDIYFARSANAVNPVGRQGLELEDEQRLMIEADQVEREEAEESGIFSNSTLAALKGAQVVASNPKAPAPSGPLVAYDSDSD</sequence>
<dbReference type="PROSITE" id="PS50103">
    <property type="entry name" value="ZF_C3H1"/>
    <property type="match status" value="1"/>
</dbReference>
<comment type="function">
    <text evidence="13">Involved in the first step of pre-mRNA splicing. Required for cell growth and cell cycle control. Plays a role in the levels of the U1, U4, U5 and U6 snRNAs and the maintenance of the U4/U6 snRNA complex. May provide the link between the 'nineteen complex' NTC spliceosome protein complex and the spliceosome through the U6 snRNA. Associates predominantly with U6 snRNAs in assembled active spliceosomes. Binds directly to the internal stem-loop (ISL) domain of the U6 snRNA and to the pre-mRNA intron near the 5' splice site during the activation and catalytic phases of the spliceosome cycle.</text>
</comment>
<keyword evidence="9 15" id="KW-0694">RNA-binding</keyword>
<keyword evidence="5 16" id="KW-0479">Metal-binding</keyword>
<dbReference type="CDD" id="cd12360">
    <property type="entry name" value="RRM_cwf2"/>
    <property type="match status" value="1"/>
</dbReference>
<comment type="caution">
    <text evidence="20">The sequence shown here is derived from an EMBL/GenBank/DDBJ whole genome shotgun (WGS) entry which is preliminary data.</text>
</comment>
<protein>
    <recommendedName>
        <fullName evidence="3">Pre-mRNA-splicing factor CWC2</fullName>
    </recommendedName>
    <alternativeName>
        <fullName evidence="14">Pre-mRNA-splicing factor cwc2</fullName>
    </alternativeName>
</protein>
<dbReference type="GO" id="GO:0006397">
    <property type="term" value="P:mRNA processing"/>
    <property type="evidence" value="ECO:0007669"/>
    <property type="project" value="UniProtKB-KW"/>
</dbReference>
<evidence type="ECO:0000256" key="17">
    <source>
        <dbReference type="SAM" id="MobiDB-lite"/>
    </source>
</evidence>
<dbReference type="FunFam" id="3.30.70.330:FF:000249">
    <property type="entry name" value="Pre-mRNA-splicing factor CWC2, variant"/>
    <property type="match status" value="1"/>
</dbReference>
<feature type="region of interest" description="Disordered" evidence="17">
    <location>
        <begin position="360"/>
        <end position="379"/>
    </location>
</feature>
<evidence type="ECO:0000256" key="15">
    <source>
        <dbReference type="PROSITE-ProRule" id="PRU00176"/>
    </source>
</evidence>
<accession>A0AAD9WEA1</accession>
<dbReference type="InterPro" id="IPR034181">
    <property type="entry name" value="Cwc2_RRM"/>
</dbReference>
<feature type="region of interest" description="Disordered" evidence="17">
    <location>
        <begin position="35"/>
        <end position="57"/>
    </location>
</feature>
<evidence type="ECO:0000256" key="12">
    <source>
        <dbReference type="ARBA" id="ARBA00023306"/>
    </source>
</evidence>
<keyword evidence="7 16" id="KW-0863">Zinc-finger</keyword>
<proteinExistence type="inferred from homology"/>
<keyword evidence="21" id="KW-1185">Reference proteome</keyword>
<evidence type="ECO:0000256" key="2">
    <source>
        <dbReference type="ARBA" id="ARBA00008024"/>
    </source>
</evidence>
<dbReference type="InterPro" id="IPR012677">
    <property type="entry name" value="Nucleotide-bd_a/b_plait_sf"/>
</dbReference>
<keyword evidence="6" id="KW-0747">Spliceosome</keyword>
<evidence type="ECO:0000256" key="11">
    <source>
        <dbReference type="ARBA" id="ARBA00023242"/>
    </source>
</evidence>
<keyword evidence="4" id="KW-0507">mRNA processing</keyword>
<dbReference type="Proteomes" id="UP001285354">
    <property type="component" value="Unassembled WGS sequence"/>
</dbReference>
<evidence type="ECO:0000256" key="1">
    <source>
        <dbReference type="ARBA" id="ARBA00004123"/>
    </source>
</evidence>
<evidence type="ECO:0000256" key="5">
    <source>
        <dbReference type="ARBA" id="ARBA00022723"/>
    </source>
</evidence>
<dbReference type="Pfam" id="PF16131">
    <property type="entry name" value="Torus"/>
    <property type="match status" value="1"/>
</dbReference>
<evidence type="ECO:0000256" key="3">
    <source>
        <dbReference type="ARBA" id="ARBA00017295"/>
    </source>
</evidence>
<dbReference type="PROSITE" id="PS50102">
    <property type="entry name" value="RRM"/>
    <property type="match status" value="1"/>
</dbReference>
<name>A0AAD9WEA1_9HELO</name>
<evidence type="ECO:0000256" key="4">
    <source>
        <dbReference type="ARBA" id="ARBA00022664"/>
    </source>
</evidence>
<evidence type="ECO:0000259" key="18">
    <source>
        <dbReference type="PROSITE" id="PS50102"/>
    </source>
</evidence>
<evidence type="ECO:0000256" key="14">
    <source>
        <dbReference type="ARBA" id="ARBA00072313"/>
    </source>
</evidence>
<feature type="zinc finger region" description="C3H1-type" evidence="16">
    <location>
        <begin position="107"/>
        <end position="129"/>
    </location>
</feature>
<dbReference type="GO" id="GO:0036002">
    <property type="term" value="F:pre-mRNA binding"/>
    <property type="evidence" value="ECO:0007669"/>
    <property type="project" value="TreeGrafter"/>
</dbReference>
<reference evidence="20" key="1">
    <citation type="submission" date="2023-06" db="EMBL/GenBank/DDBJ databases">
        <title>Draft genome of Marssonina rosae.</title>
        <authorList>
            <person name="Cheng Q."/>
        </authorList>
    </citation>
    <scope>NUCLEOTIDE SEQUENCE</scope>
    <source>
        <strain evidence="20">R4</strain>
    </source>
</reference>
<evidence type="ECO:0000256" key="9">
    <source>
        <dbReference type="ARBA" id="ARBA00022884"/>
    </source>
</evidence>
<dbReference type="SUPFAM" id="SSF54928">
    <property type="entry name" value="RNA-binding domain, RBD"/>
    <property type="match status" value="1"/>
</dbReference>
<dbReference type="InterPro" id="IPR000571">
    <property type="entry name" value="Znf_CCCH"/>
</dbReference>
<dbReference type="InterPro" id="IPR036855">
    <property type="entry name" value="Znf_CCCH_sf"/>
</dbReference>
<keyword evidence="11" id="KW-0539">Nucleus</keyword>
<dbReference type="InterPro" id="IPR032297">
    <property type="entry name" value="Torus"/>
</dbReference>
<dbReference type="GO" id="GO:0017070">
    <property type="term" value="F:U6 snRNA binding"/>
    <property type="evidence" value="ECO:0007669"/>
    <property type="project" value="TreeGrafter"/>
</dbReference>
<dbReference type="AlphaFoldDB" id="A0AAD9WEA1"/>
<evidence type="ECO:0000259" key="19">
    <source>
        <dbReference type="PROSITE" id="PS50103"/>
    </source>
</evidence>
<dbReference type="SUPFAM" id="SSF90229">
    <property type="entry name" value="CCCH zinc finger"/>
    <property type="match status" value="1"/>
</dbReference>
<evidence type="ECO:0000256" key="13">
    <source>
        <dbReference type="ARBA" id="ARBA00025224"/>
    </source>
</evidence>